<name>A0A8H6Z2G2_9AGAR</name>
<gene>
    <name evidence="1" type="ORF">MVEN_00273600</name>
</gene>
<comment type="caution">
    <text evidence="1">The sequence shown here is derived from an EMBL/GenBank/DDBJ whole genome shotgun (WGS) entry which is preliminary data.</text>
</comment>
<reference evidence="1" key="1">
    <citation type="submission" date="2020-05" db="EMBL/GenBank/DDBJ databases">
        <title>Mycena genomes resolve the evolution of fungal bioluminescence.</title>
        <authorList>
            <person name="Tsai I.J."/>
        </authorList>
    </citation>
    <scope>NUCLEOTIDE SEQUENCE</scope>
    <source>
        <strain evidence="1">CCC161011</strain>
    </source>
</reference>
<protein>
    <submittedName>
        <fullName evidence="1">Uncharacterized protein</fullName>
    </submittedName>
</protein>
<sequence length="171" mass="19408">MSESDVASFASHQHLAPRQRFTTSFAPRAERSLKSAFFSALYPSQNSRWFHNASKSGFSPTLPNDGGSKFNGNLQFPAFLSTLHNLISAIRAKPPSSFQQAVRHLLLLFDDYQPIEVILSVCTGVENFSFRQWIEDLSIPLILALPRKRLCANRARRSFALYLRFTNLIRC</sequence>
<evidence type="ECO:0000313" key="2">
    <source>
        <dbReference type="Proteomes" id="UP000620124"/>
    </source>
</evidence>
<organism evidence="1 2">
    <name type="scientific">Mycena venus</name>
    <dbReference type="NCBI Taxonomy" id="2733690"/>
    <lineage>
        <taxon>Eukaryota</taxon>
        <taxon>Fungi</taxon>
        <taxon>Dikarya</taxon>
        <taxon>Basidiomycota</taxon>
        <taxon>Agaricomycotina</taxon>
        <taxon>Agaricomycetes</taxon>
        <taxon>Agaricomycetidae</taxon>
        <taxon>Agaricales</taxon>
        <taxon>Marasmiineae</taxon>
        <taxon>Mycenaceae</taxon>
        <taxon>Mycena</taxon>
    </lineage>
</organism>
<dbReference type="Proteomes" id="UP000620124">
    <property type="component" value="Unassembled WGS sequence"/>
</dbReference>
<evidence type="ECO:0000313" key="1">
    <source>
        <dbReference type="EMBL" id="KAF7369442.1"/>
    </source>
</evidence>
<dbReference type="AlphaFoldDB" id="A0A8H6Z2G2"/>
<dbReference type="EMBL" id="JACAZI010000002">
    <property type="protein sequence ID" value="KAF7369442.1"/>
    <property type="molecule type" value="Genomic_DNA"/>
</dbReference>
<proteinExistence type="predicted"/>
<accession>A0A8H6Z2G2</accession>
<keyword evidence="2" id="KW-1185">Reference proteome</keyword>